<feature type="chain" id="PRO_5042261674" evidence="1">
    <location>
        <begin position="27"/>
        <end position="132"/>
    </location>
</feature>
<name>A0AAD4XLK1_9MAGN</name>
<organism evidence="2 3">
    <name type="scientific">Papaver atlanticum</name>
    <dbReference type="NCBI Taxonomy" id="357466"/>
    <lineage>
        <taxon>Eukaryota</taxon>
        <taxon>Viridiplantae</taxon>
        <taxon>Streptophyta</taxon>
        <taxon>Embryophyta</taxon>
        <taxon>Tracheophyta</taxon>
        <taxon>Spermatophyta</taxon>
        <taxon>Magnoliopsida</taxon>
        <taxon>Ranunculales</taxon>
        <taxon>Papaveraceae</taxon>
        <taxon>Papaveroideae</taxon>
        <taxon>Papaver</taxon>
    </lineage>
</organism>
<keyword evidence="1" id="KW-0732">Signal</keyword>
<dbReference type="AlphaFoldDB" id="A0AAD4XLK1"/>
<comment type="caution">
    <text evidence="2">The sequence shown here is derived from an EMBL/GenBank/DDBJ whole genome shotgun (WGS) entry which is preliminary data.</text>
</comment>
<dbReference type="EMBL" id="JAJJMB010008687">
    <property type="protein sequence ID" value="KAI3921500.1"/>
    <property type="molecule type" value="Genomic_DNA"/>
</dbReference>
<gene>
    <name evidence="2" type="ORF">MKW98_013434</name>
</gene>
<evidence type="ECO:0000313" key="3">
    <source>
        <dbReference type="Proteomes" id="UP001202328"/>
    </source>
</evidence>
<feature type="signal peptide" evidence="1">
    <location>
        <begin position="1"/>
        <end position="26"/>
    </location>
</feature>
<evidence type="ECO:0000313" key="2">
    <source>
        <dbReference type="EMBL" id="KAI3921500.1"/>
    </source>
</evidence>
<dbReference type="Proteomes" id="UP001202328">
    <property type="component" value="Unassembled WGS sequence"/>
</dbReference>
<accession>A0AAD4XLK1</accession>
<reference evidence="2" key="1">
    <citation type="submission" date="2022-04" db="EMBL/GenBank/DDBJ databases">
        <title>A functionally conserved STORR gene fusion in Papaver species that diverged 16.8 million years ago.</title>
        <authorList>
            <person name="Catania T."/>
        </authorList>
    </citation>
    <scope>NUCLEOTIDE SEQUENCE</scope>
    <source>
        <strain evidence="2">S-188037</strain>
    </source>
</reference>
<sequence length="132" mass="14273">MANVRLISSPFFLALLLLLLVVFVSDQGGVHLVNAYSHALPCSGGDQCSGRKTLGDGKAPDYDGCGGPGWWYNTMYCGRPIPYYGCKEFCARAYGRNNVVGVGICRNWIYGDGFNWCFCCGGGLLIAKEPLS</sequence>
<keyword evidence="3" id="KW-1185">Reference proteome</keyword>
<proteinExistence type="predicted"/>
<protein>
    <submittedName>
        <fullName evidence="2">Uncharacterized protein</fullName>
    </submittedName>
</protein>
<evidence type="ECO:0000256" key="1">
    <source>
        <dbReference type="SAM" id="SignalP"/>
    </source>
</evidence>